<keyword evidence="3" id="KW-1185">Reference proteome</keyword>
<dbReference type="RefSeq" id="WP_184290122.1">
    <property type="nucleotide sequence ID" value="NZ_JACHJO010000004.1"/>
</dbReference>
<accession>A0A841IT53</accession>
<name>A0A841IT53_9ACTN</name>
<evidence type="ECO:0000313" key="3">
    <source>
        <dbReference type="Proteomes" id="UP000536604"/>
    </source>
</evidence>
<dbReference type="EMBL" id="JACHJO010000004">
    <property type="protein sequence ID" value="MBB6119755.1"/>
    <property type="molecule type" value="Genomic_DNA"/>
</dbReference>
<proteinExistence type="predicted"/>
<organism evidence="2 3">
    <name type="scientific">Nocardiopsis algeriensis</name>
    <dbReference type="NCBI Taxonomy" id="1478215"/>
    <lineage>
        <taxon>Bacteria</taxon>
        <taxon>Bacillati</taxon>
        <taxon>Actinomycetota</taxon>
        <taxon>Actinomycetes</taxon>
        <taxon>Streptosporangiales</taxon>
        <taxon>Nocardiopsidaceae</taxon>
        <taxon>Nocardiopsis</taxon>
    </lineage>
</organism>
<reference evidence="2 3" key="1">
    <citation type="submission" date="2020-08" db="EMBL/GenBank/DDBJ databases">
        <title>Genomic Encyclopedia of Type Strains, Phase III (KMG-III): the genomes of soil and plant-associated and newly described type strains.</title>
        <authorList>
            <person name="Whitman W."/>
        </authorList>
    </citation>
    <scope>NUCLEOTIDE SEQUENCE [LARGE SCALE GENOMIC DNA]</scope>
    <source>
        <strain evidence="2 3">CECT 8712</strain>
    </source>
</reference>
<feature type="region of interest" description="Disordered" evidence="1">
    <location>
        <begin position="330"/>
        <end position="366"/>
    </location>
</feature>
<comment type="caution">
    <text evidence="2">The sequence shown here is derived from an EMBL/GenBank/DDBJ whole genome shotgun (WGS) entry which is preliminary data.</text>
</comment>
<dbReference type="AlphaFoldDB" id="A0A841IT53"/>
<dbReference type="InterPro" id="IPR011335">
    <property type="entry name" value="Restrct_endonuc-II-like"/>
</dbReference>
<dbReference type="Proteomes" id="UP000536604">
    <property type="component" value="Unassembled WGS sequence"/>
</dbReference>
<protein>
    <submittedName>
        <fullName evidence="2">Uncharacterized protein</fullName>
    </submittedName>
</protein>
<evidence type="ECO:0000313" key="2">
    <source>
        <dbReference type="EMBL" id="MBB6119755.1"/>
    </source>
</evidence>
<feature type="compositionally biased region" description="Low complexity" evidence="1">
    <location>
        <begin position="331"/>
        <end position="345"/>
    </location>
</feature>
<dbReference type="SUPFAM" id="SSF52980">
    <property type="entry name" value="Restriction endonuclease-like"/>
    <property type="match status" value="1"/>
</dbReference>
<evidence type="ECO:0000256" key="1">
    <source>
        <dbReference type="SAM" id="MobiDB-lite"/>
    </source>
</evidence>
<sequence>MADPRTAVVLVGQNPTPALLSSLTLPADDLALVGSDGTRVHAARVADALARLRPRARVSVESVGPDPHDFGATARTLDALHRDRGGRPWSLDYTGGTKVMSVAAALHHEQALTGTGDPARHRYYLDPVADLLRAPDGSGLPVDSDGVDLGILAGIHGARWLSDRDPRTVRIAVGGGVRALRAAFPDLPPPEVRGVLNEAELLRHLRRIARGRPGVEVLGPRRVADPRRPDSSTADFDALVRIGHRVLCVEVKSSPEEVVARAGWTVAKARRVFGNVAKVLFVHAGPAVSDLRRRIGAYTPALSSPNVQVWNMSDLRERLGDIDRFREAFFPGTGRLPSGPRSGGVPPAPGPAAPPRHHPGPGDGPVLVTSLGSSRLGTLTAVHAHRPARTLVLSSRQGLRSGVRDAAARTLHAAENPGSPPADAALLREAGYRDRVRFTADPVDGFDAEGVAAAAQAWIEEECSAGNPPPVVADITTGTKAMSLGLAMAARRSGACIAYQLIHERSVVCLPHGRIPLRGRASVDWQLALPGYTPLEAPPEEAVHPHAAVDTELLAAAARALIRAARGPVQVWADETLSDPEACLTAQERPSLVLTFGDRAVGLSAPAWHRRVRGDRVRQVRRGTWAQSVHAATTHLSLRCDVAGKVVALSRPGGDVSRAVELVDWITHSEPEERQAPRLEFGEPLRPLVVVAEPRDVAGALDTDVGEL</sequence>
<gene>
    <name evidence="2" type="ORF">FHS13_001704</name>
</gene>
<dbReference type="Gene3D" id="3.40.50.10770">
    <property type="entry name" value="Hypothetical protein VC1899 like domain (Restriction endonuclease-like)"/>
    <property type="match status" value="1"/>
</dbReference>